<sequence>MGDLYGLLQELQIEKTLITQDDMKILLHGIPVSESEDDLSDHSSIRFTPEPRDLQGVPHHRAAEIRHLCQDYEKQIRDLKLHIRELNREKDHLEETSEVQRVNFRKELQVQIDVKNAEIESLKNENRKLILEAPIIKERSDLLKDQLKELVVSEEHYYELKRIPEGERSLRDWIFVKVYDLVDGYRGNYDRIRKEVESLRAENTILSEKKQRLEKDLAHTEAHTGSYVKDLERKYAEITAENKRIHTVVDQVKKLADENGDKAIRFDEISRELKKTMEERARLTNQVEAQITQIRQLTEDREEAKALLDGRNKEFELLTKDKSYLTKQNTQLQDKIQRLEDRNDRLEVEIVEAKNAAQNYLNRLLDAKNEKSSDFEERFRKELQNMRDRHEKEVDDLKTNLNEVHTKRVEYLKEAKEEAELKLSRLEQDYKDKCDAYDAIMIEFRNMQKKLEEQLQELRSELRLKTDNLERTHNVYEDTIKALRHSKAENEMLKEKVDVLRQEFYKAETKCTQENAELKAELAVARENLHQYALIEQELDDAIRNQDVEGFQAPTTAKRRIKQSLELAKQLKEKQVLLEAVRGENAKLQSEFERLESELDLAKRLLNQTEQPYAYLISQIEGKEKEVSDLKRQLTKAQQKHSELGAEYDILVRRNEELENDIKQILTKRDAIESLKGMLSQLVEDGKETEIKTKLRETASSKTAQANQNTPGWFTTLKKKLNK</sequence>
<dbReference type="PANTHER" id="PTHR18950">
    <property type="entry name" value="PROGESTERONE-INDUCED BLOCKING FACTOR 1"/>
    <property type="match status" value="1"/>
</dbReference>
<reference evidence="2" key="1">
    <citation type="submission" date="2021-09" db="EMBL/GenBank/DDBJ databases">
        <authorList>
            <consortium name="AG Swart"/>
            <person name="Singh M."/>
            <person name="Singh A."/>
            <person name="Seah K."/>
            <person name="Emmerich C."/>
        </authorList>
    </citation>
    <scope>NUCLEOTIDE SEQUENCE</scope>
    <source>
        <strain evidence="2">ATCC30299</strain>
    </source>
</reference>
<evidence type="ECO:0000313" key="2">
    <source>
        <dbReference type="EMBL" id="CAG9322037.1"/>
    </source>
</evidence>
<dbReference type="EMBL" id="CAJZBQ010000030">
    <property type="protein sequence ID" value="CAG9322037.1"/>
    <property type="molecule type" value="Genomic_DNA"/>
</dbReference>
<proteinExistence type="predicted"/>
<feature type="coiled-coil region" evidence="1">
    <location>
        <begin position="571"/>
        <end position="675"/>
    </location>
</feature>
<name>A0AAU9J8M9_9CILI</name>
<evidence type="ECO:0000313" key="3">
    <source>
        <dbReference type="Proteomes" id="UP001162131"/>
    </source>
</evidence>
<gene>
    <name evidence="2" type="ORF">BSTOLATCC_MIC30419</name>
</gene>
<dbReference type="Proteomes" id="UP001162131">
    <property type="component" value="Unassembled WGS sequence"/>
</dbReference>
<dbReference type="AlphaFoldDB" id="A0AAU9J8M9"/>
<protein>
    <submittedName>
        <fullName evidence="2">Uncharacterized protein</fullName>
    </submittedName>
</protein>
<organism evidence="2 3">
    <name type="scientific">Blepharisma stoltei</name>
    <dbReference type="NCBI Taxonomy" id="1481888"/>
    <lineage>
        <taxon>Eukaryota</taxon>
        <taxon>Sar</taxon>
        <taxon>Alveolata</taxon>
        <taxon>Ciliophora</taxon>
        <taxon>Postciliodesmatophora</taxon>
        <taxon>Heterotrichea</taxon>
        <taxon>Heterotrichida</taxon>
        <taxon>Blepharismidae</taxon>
        <taxon>Blepharisma</taxon>
    </lineage>
</organism>
<dbReference type="InterPro" id="IPR026205">
    <property type="entry name" value="PIBF1"/>
</dbReference>
<comment type="caution">
    <text evidence="2">The sequence shown here is derived from an EMBL/GenBank/DDBJ whole genome shotgun (WGS) entry which is preliminary data.</text>
</comment>
<dbReference type="PANTHER" id="PTHR18950:SF0">
    <property type="entry name" value="PROGESTERONE IMMUNOMODULATORY BINDING FACTOR 1"/>
    <property type="match status" value="1"/>
</dbReference>
<evidence type="ECO:0000256" key="1">
    <source>
        <dbReference type="SAM" id="Coils"/>
    </source>
</evidence>
<dbReference type="GO" id="GO:0005815">
    <property type="term" value="C:microtubule organizing center"/>
    <property type="evidence" value="ECO:0007669"/>
    <property type="project" value="TreeGrafter"/>
</dbReference>
<keyword evidence="3" id="KW-1185">Reference proteome</keyword>
<feature type="coiled-coil region" evidence="1">
    <location>
        <begin position="182"/>
        <end position="535"/>
    </location>
</feature>
<dbReference type="GO" id="GO:0060271">
    <property type="term" value="P:cilium assembly"/>
    <property type="evidence" value="ECO:0007669"/>
    <property type="project" value="TreeGrafter"/>
</dbReference>
<keyword evidence="1" id="KW-0175">Coiled coil</keyword>
<accession>A0AAU9J8M9</accession>
<feature type="coiled-coil region" evidence="1">
    <location>
        <begin position="62"/>
        <end position="132"/>
    </location>
</feature>